<dbReference type="GO" id="GO:0042393">
    <property type="term" value="F:histone binding"/>
    <property type="evidence" value="ECO:0007669"/>
    <property type="project" value="TreeGrafter"/>
</dbReference>
<protein>
    <recommendedName>
        <fullName evidence="7">Condensin complex subunit 1 C-terminal domain-containing protein</fullName>
    </recommendedName>
</protein>
<evidence type="ECO:0000313" key="8">
    <source>
        <dbReference type="EMBL" id="JAS39102.1"/>
    </source>
</evidence>
<keyword evidence="3" id="KW-0498">Mitosis</keyword>
<feature type="non-terminal residue" evidence="8">
    <location>
        <position position="1"/>
    </location>
</feature>
<evidence type="ECO:0000256" key="4">
    <source>
        <dbReference type="ARBA" id="ARBA00023242"/>
    </source>
</evidence>
<evidence type="ECO:0000256" key="1">
    <source>
        <dbReference type="ARBA" id="ARBA00004123"/>
    </source>
</evidence>
<name>A0A1B6EME1_9HEMI</name>
<feature type="compositionally biased region" description="Acidic residues" evidence="6">
    <location>
        <begin position="257"/>
        <end position="274"/>
    </location>
</feature>
<dbReference type="GO" id="GO:0010032">
    <property type="term" value="P:meiotic chromosome condensation"/>
    <property type="evidence" value="ECO:0007669"/>
    <property type="project" value="TreeGrafter"/>
</dbReference>
<comment type="subcellular location">
    <subcellularLocation>
        <location evidence="1">Nucleus</location>
    </subcellularLocation>
</comment>
<dbReference type="InterPro" id="IPR032682">
    <property type="entry name" value="Cnd1_C"/>
</dbReference>
<dbReference type="InterPro" id="IPR016024">
    <property type="entry name" value="ARM-type_fold"/>
</dbReference>
<dbReference type="AlphaFoldDB" id="A0A1B6EME1"/>
<keyword evidence="4" id="KW-0539">Nucleus</keyword>
<organism evidence="8">
    <name type="scientific">Cuerna arida</name>
    <dbReference type="NCBI Taxonomy" id="1464854"/>
    <lineage>
        <taxon>Eukaryota</taxon>
        <taxon>Metazoa</taxon>
        <taxon>Ecdysozoa</taxon>
        <taxon>Arthropoda</taxon>
        <taxon>Hexapoda</taxon>
        <taxon>Insecta</taxon>
        <taxon>Pterygota</taxon>
        <taxon>Neoptera</taxon>
        <taxon>Paraneoptera</taxon>
        <taxon>Hemiptera</taxon>
        <taxon>Auchenorrhyncha</taxon>
        <taxon>Membracoidea</taxon>
        <taxon>Cicadellidae</taxon>
        <taxon>Cicadellinae</taxon>
        <taxon>Proconiini</taxon>
        <taxon>Cuerna</taxon>
    </lineage>
</organism>
<dbReference type="GO" id="GO:0000796">
    <property type="term" value="C:condensin complex"/>
    <property type="evidence" value="ECO:0007669"/>
    <property type="project" value="TreeGrafter"/>
</dbReference>
<dbReference type="GO" id="GO:0007076">
    <property type="term" value="P:mitotic chromosome condensation"/>
    <property type="evidence" value="ECO:0007669"/>
    <property type="project" value="InterPro"/>
</dbReference>
<dbReference type="PANTHER" id="PTHR14222:SF2">
    <property type="entry name" value="CONDENSIN COMPLEX SUBUNIT 1"/>
    <property type="match status" value="1"/>
</dbReference>
<feature type="region of interest" description="Disordered" evidence="6">
    <location>
        <begin position="203"/>
        <end position="294"/>
    </location>
</feature>
<dbReference type="GO" id="GO:0051301">
    <property type="term" value="P:cell division"/>
    <property type="evidence" value="ECO:0007669"/>
    <property type="project" value="UniProtKB-KW"/>
</dbReference>
<feature type="compositionally biased region" description="Basic residues" evidence="6">
    <location>
        <begin position="227"/>
        <end position="236"/>
    </location>
</feature>
<dbReference type="SUPFAM" id="SSF48371">
    <property type="entry name" value="ARM repeat"/>
    <property type="match status" value="1"/>
</dbReference>
<gene>
    <name evidence="8" type="ORF">g.20270</name>
</gene>
<reference evidence="8" key="1">
    <citation type="submission" date="2015-11" db="EMBL/GenBank/DDBJ databases">
        <title>De novo transcriptome assembly of four potential Pierce s Disease insect vectors from Arizona vineyards.</title>
        <authorList>
            <person name="Tassone E.E."/>
        </authorList>
    </citation>
    <scope>NUCLEOTIDE SEQUENCE</scope>
</reference>
<evidence type="ECO:0000256" key="3">
    <source>
        <dbReference type="ARBA" id="ARBA00022776"/>
    </source>
</evidence>
<dbReference type="Pfam" id="PF12717">
    <property type="entry name" value="Cnd1"/>
    <property type="match status" value="1"/>
</dbReference>
<evidence type="ECO:0000256" key="5">
    <source>
        <dbReference type="ARBA" id="ARBA00023306"/>
    </source>
</evidence>
<dbReference type="GO" id="GO:0000779">
    <property type="term" value="C:condensed chromosome, centromeric region"/>
    <property type="evidence" value="ECO:0007669"/>
    <property type="project" value="TreeGrafter"/>
</dbReference>
<evidence type="ECO:0000256" key="2">
    <source>
        <dbReference type="ARBA" id="ARBA00022618"/>
    </source>
</evidence>
<sequence length="294" mass="33488">KTSNVLRRTFHDSSLSLAYKNLVTNEMVKVKGQISEVALCIVDENEEIVDLAKRFFTELSLKGNTLYNVLPDIISHLSNPASDITVEEKNFEIILKYIMDQIQKEKQLENLVEKLCKRMKESICERQWKDLAFCLSLLPWSDRSLRRLIDYAYCFCDRLLYQPVATLFLNIVATVTRSNKPGLKEIGAELNTIIDEVITKGSADHMQDPDDTVSELPSLPTKTPAKNSRKTPRKTPAKTPGIKKTAKKVKKVRYSSESEDDNVNLDNSEDEEEKEVFKAVPKTTRSGRSVARLF</sequence>
<evidence type="ECO:0000256" key="6">
    <source>
        <dbReference type="SAM" id="MobiDB-lite"/>
    </source>
</evidence>
<dbReference type="InterPro" id="IPR026971">
    <property type="entry name" value="CND1/NCAPD3"/>
</dbReference>
<dbReference type="PANTHER" id="PTHR14222">
    <property type="entry name" value="CONDENSIN"/>
    <property type="match status" value="1"/>
</dbReference>
<accession>A0A1B6EME1</accession>
<feature type="domain" description="Condensin complex subunit 1 C-terminal" evidence="7">
    <location>
        <begin position="21"/>
        <end position="136"/>
    </location>
</feature>
<keyword evidence="5" id="KW-0131">Cell cycle</keyword>
<feature type="compositionally biased region" description="Basic residues" evidence="6">
    <location>
        <begin position="244"/>
        <end position="253"/>
    </location>
</feature>
<keyword evidence="2" id="KW-0132">Cell division</keyword>
<proteinExistence type="predicted"/>
<dbReference type="GO" id="GO:0005634">
    <property type="term" value="C:nucleus"/>
    <property type="evidence" value="ECO:0007669"/>
    <property type="project" value="UniProtKB-SubCell"/>
</dbReference>
<dbReference type="EMBL" id="GECZ01030667">
    <property type="protein sequence ID" value="JAS39102.1"/>
    <property type="molecule type" value="Transcribed_RNA"/>
</dbReference>
<evidence type="ECO:0000259" key="7">
    <source>
        <dbReference type="Pfam" id="PF12717"/>
    </source>
</evidence>